<gene>
    <name evidence="4" type="ORF">METZ01_LOCUS7740</name>
</gene>
<evidence type="ECO:0000256" key="3">
    <source>
        <dbReference type="ARBA" id="ARBA00023274"/>
    </source>
</evidence>
<dbReference type="GO" id="GO:0006412">
    <property type="term" value="P:translation"/>
    <property type="evidence" value="ECO:0007669"/>
    <property type="project" value="InterPro"/>
</dbReference>
<dbReference type="InterPro" id="IPR001790">
    <property type="entry name" value="Ribosomal_uL10"/>
</dbReference>
<keyword evidence="2" id="KW-0689">Ribosomal protein</keyword>
<sequence length="176" mass="18864">VGLRLEDKQTIVNEVNEAADSALSAILADYRGLTVAEMTELRSRARTSGIYLRVVRNTLAKRAIDGTPYECLKDALIGPTLVAFSYAEPGAAARLLRDYGKDCDALDVKAISIGGDLLDIDQLDLVASLPNREEAITMVLGLLLAPITKLARTANEVPAKLVRTLAALGEQKRSAS</sequence>
<accession>A0A381NJU5</accession>
<evidence type="ECO:0000256" key="1">
    <source>
        <dbReference type="ARBA" id="ARBA00008889"/>
    </source>
</evidence>
<dbReference type="GO" id="GO:0003735">
    <property type="term" value="F:structural constituent of ribosome"/>
    <property type="evidence" value="ECO:0007669"/>
    <property type="project" value="InterPro"/>
</dbReference>
<dbReference type="Gene3D" id="3.30.70.1730">
    <property type="match status" value="1"/>
</dbReference>
<reference evidence="4" key="1">
    <citation type="submission" date="2018-05" db="EMBL/GenBank/DDBJ databases">
        <authorList>
            <person name="Lanie J.A."/>
            <person name="Ng W.-L."/>
            <person name="Kazmierczak K.M."/>
            <person name="Andrzejewski T.M."/>
            <person name="Davidsen T.M."/>
            <person name="Wayne K.J."/>
            <person name="Tettelin H."/>
            <person name="Glass J.I."/>
            <person name="Rusch D."/>
            <person name="Podicherti R."/>
            <person name="Tsui H.-C.T."/>
            <person name="Winkler M.E."/>
        </authorList>
    </citation>
    <scope>NUCLEOTIDE SEQUENCE</scope>
</reference>
<dbReference type="InterPro" id="IPR043141">
    <property type="entry name" value="Ribosomal_uL10-like_sf"/>
</dbReference>
<dbReference type="HAMAP" id="MF_00362">
    <property type="entry name" value="Ribosomal_uL10"/>
    <property type="match status" value="1"/>
</dbReference>
<proteinExistence type="inferred from homology"/>
<dbReference type="GO" id="GO:0015934">
    <property type="term" value="C:large ribosomal subunit"/>
    <property type="evidence" value="ECO:0007669"/>
    <property type="project" value="InterPro"/>
</dbReference>
<dbReference type="AlphaFoldDB" id="A0A381NJU5"/>
<feature type="non-terminal residue" evidence="4">
    <location>
        <position position="1"/>
    </location>
</feature>
<protein>
    <recommendedName>
        <fullName evidence="5">50S ribosomal protein L10</fullName>
    </recommendedName>
</protein>
<dbReference type="InterPro" id="IPR047865">
    <property type="entry name" value="Ribosomal_uL10_bac_type"/>
</dbReference>
<dbReference type="EMBL" id="UINC01000413">
    <property type="protein sequence ID" value="SUZ54886.1"/>
    <property type="molecule type" value="Genomic_DNA"/>
</dbReference>
<evidence type="ECO:0000256" key="2">
    <source>
        <dbReference type="ARBA" id="ARBA00022980"/>
    </source>
</evidence>
<organism evidence="4">
    <name type="scientific">marine metagenome</name>
    <dbReference type="NCBI Taxonomy" id="408172"/>
    <lineage>
        <taxon>unclassified sequences</taxon>
        <taxon>metagenomes</taxon>
        <taxon>ecological metagenomes</taxon>
    </lineage>
</organism>
<name>A0A381NJU5_9ZZZZ</name>
<comment type="similarity">
    <text evidence="1">Belongs to the universal ribosomal protein uL10 family.</text>
</comment>
<dbReference type="CDD" id="cd05797">
    <property type="entry name" value="Ribosomal_L10"/>
    <property type="match status" value="1"/>
</dbReference>
<dbReference type="InterPro" id="IPR002363">
    <property type="entry name" value="Ribosomal_uL10_CS_bac"/>
</dbReference>
<evidence type="ECO:0008006" key="5">
    <source>
        <dbReference type="Google" id="ProtNLM"/>
    </source>
</evidence>
<dbReference type="Gene3D" id="6.10.250.290">
    <property type="match status" value="1"/>
</dbReference>
<dbReference type="NCBIfam" id="NF000955">
    <property type="entry name" value="PRK00099.1-1"/>
    <property type="match status" value="1"/>
</dbReference>
<evidence type="ECO:0000313" key="4">
    <source>
        <dbReference type="EMBL" id="SUZ54886.1"/>
    </source>
</evidence>
<keyword evidence="3" id="KW-0687">Ribonucleoprotein</keyword>
<dbReference type="PROSITE" id="PS01109">
    <property type="entry name" value="RIBOSOMAL_L10"/>
    <property type="match status" value="1"/>
</dbReference>
<dbReference type="PANTHER" id="PTHR11560">
    <property type="entry name" value="39S RIBOSOMAL PROTEIN L10, MITOCHONDRIAL"/>
    <property type="match status" value="1"/>
</dbReference>
<dbReference type="InterPro" id="IPR022973">
    <property type="entry name" value="Ribosomal_uL10_bac"/>
</dbReference>
<dbReference type="Pfam" id="PF00466">
    <property type="entry name" value="Ribosomal_L10"/>
    <property type="match status" value="1"/>
</dbReference>
<dbReference type="SUPFAM" id="SSF160369">
    <property type="entry name" value="Ribosomal protein L10-like"/>
    <property type="match status" value="1"/>
</dbReference>